<keyword evidence="2" id="KW-1185">Reference proteome</keyword>
<accession>A0A0E3F0I6</accession>
<evidence type="ECO:0000313" key="1">
    <source>
        <dbReference type="EMBL" id="AIX19977.1"/>
    </source>
</evidence>
<proteinExistence type="predicted"/>
<dbReference type="Proteomes" id="UP000185323">
    <property type="component" value="Segment"/>
</dbReference>
<name>A0A0E3F0I6_9CAUD</name>
<protein>
    <submittedName>
        <fullName evidence="1">Uncharacterized protein</fullName>
    </submittedName>
</protein>
<dbReference type="KEGG" id="vg:24171939"/>
<gene>
    <name evidence="1" type="ORF">Syn7803C7_86</name>
</gene>
<organism evidence="1 2">
    <name type="scientific">Synechococcus phage ACG-2014f_Syn7803C7</name>
    <dbReference type="NCBI Taxonomy" id="2790345"/>
    <lineage>
        <taxon>Viruses</taxon>
        <taxon>Duplodnaviria</taxon>
        <taxon>Heunggongvirae</taxon>
        <taxon>Uroviricota</taxon>
        <taxon>Caudoviricetes</taxon>
        <taxon>Pantevenvirales</taxon>
        <taxon>Kyanoviridae</taxon>
        <taxon>Atlauavirus</taxon>
        <taxon>Atlauavirus acg2014f</taxon>
    </lineage>
</organism>
<evidence type="ECO:0000313" key="2">
    <source>
        <dbReference type="Proteomes" id="UP000185323"/>
    </source>
</evidence>
<reference evidence="1 2" key="1">
    <citation type="submission" date="2013-12" db="EMBL/GenBank/DDBJ databases">
        <title>Ecological redundancy of diverse viral populations within a natural community.</title>
        <authorList>
            <person name="Gregory A.C."/>
            <person name="LaButti K."/>
            <person name="Copeland A."/>
            <person name="Woyke T."/>
            <person name="Sullivan M.B."/>
        </authorList>
    </citation>
    <scope>NUCLEOTIDE SEQUENCE [LARGE SCALE GENOMIC DNA]</scope>
    <source>
        <strain evidence="1">Syn7803C7</strain>
    </source>
</reference>
<dbReference type="EMBL" id="KJ019052">
    <property type="protein sequence ID" value="AIX19977.1"/>
    <property type="molecule type" value="Genomic_DNA"/>
</dbReference>
<sequence>MNFKKLLLSTLALGSVVAPSANAGYTYEGYHLMDGSDFPGYERVATPMIQALNEMGVPVVDGGKNNVEMCIPEEEKMTLGFYVPASNVMVICTKSIPGWLQMETLTHETVHVIQDARAGIDNGDLGEAPTDHLITLANEMDPDKMNIIYSLYDESDYAVEIEAFYFETEPQVVMNEIQRWAF</sequence>